<dbReference type="InterPro" id="IPR006046">
    <property type="entry name" value="Alpha_amylase"/>
</dbReference>
<evidence type="ECO:0000256" key="6">
    <source>
        <dbReference type="ARBA" id="ARBA00012595"/>
    </source>
</evidence>
<dbReference type="InterPro" id="IPR006048">
    <property type="entry name" value="A-amylase/branching_C"/>
</dbReference>
<dbReference type="PANTHER" id="PTHR43447">
    <property type="entry name" value="ALPHA-AMYLASE"/>
    <property type="match status" value="1"/>
</dbReference>
<dbReference type="SMART" id="SM00642">
    <property type="entry name" value="Aamy"/>
    <property type="match status" value="1"/>
</dbReference>
<keyword evidence="16" id="KW-0732">Signal</keyword>
<dbReference type="EC" id="3.2.1.1" evidence="6 15"/>
<comment type="similarity">
    <text evidence="4 14">Belongs to the glycosyl hydrolase 13 family.</text>
</comment>
<name>A0A9P0A3C7_BEMTA</name>
<sequence length="520" mass="58537">MDFAPVYFMLVIFFHPTMSQFDTGMSEDRRVIVHLFEWPFDAIKEECKNVLGPQKFGGVLVAPIAENLLVQSSGGVRRPWWEIYQPLSWNIQTRKGNEQQFKEMVEVCNKNNVRVYVDAVFNHAVGRVWGGDSGDVVGVGGTHANTKTEDYPGLGYTEANFHKPCQMNFNDKTSVRYCTLYDLTDVDHNQGHVQQKIASFLNKLIDFGVAGFRIDAAKHMWPEDLRKIYGMLKNVSVNGVPSKGCIWMLEVIDDNGEYQGDYKNVGAEYDFECLKPITQVFKKGESSMSNINNCAKYPRYLSQKVVALTANQDTQRGTWPNGFSNSDSNGIQRGIDAFILAYTKEIPNIYSGYSYKNTNSGPPMDDSEKITSPLNCTNGWTCEHRFPPHQWIVKFFTNYVQDAPVENWQSNWDDGTELQAAFTRGKKGFAVFNADTKTLKHTFKVPLSPGVYCDLATGYYSPEHQNCRGTSGITSRKVEIKSDGTVEVSLPGMARSSSVNLRDTVAEPAYLVISDRSKIL</sequence>
<dbReference type="Pfam" id="PF02806">
    <property type="entry name" value="Alpha-amylase_C"/>
    <property type="match status" value="1"/>
</dbReference>
<evidence type="ECO:0000256" key="4">
    <source>
        <dbReference type="ARBA" id="ARBA00008061"/>
    </source>
</evidence>
<evidence type="ECO:0000256" key="15">
    <source>
        <dbReference type="RuleBase" id="RU361134"/>
    </source>
</evidence>
<comment type="catalytic activity">
    <reaction evidence="1 15">
        <text>Endohydrolysis of (1-&gt;4)-alpha-D-glucosidic linkages in polysaccharides containing three or more (1-&gt;4)-alpha-linked D-glucose units.</text>
        <dbReference type="EC" id="3.2.1.1"/>
    </reaction>
</comment>
<evidence type="ECO:0000259" key="17">
    <source>
        <dbReference type="SMART" id="SM00632"/>
    </source>
</evidence>
<gene>
    <name evidence="19" type="ORF">BEMITA_LOCUS2581</name>
</gene>
<comment type="subunit">
    <text evidence="5">Monomer.</text>
</comment>
<keyword evidence="12 15" id="KW-0119">Carbohydrate metabolism</keyword>
<evidence type="ECO:0000256" key="9">
    <source>
        <dbReference type="ARBA" id="ARBA00022837"/>
    </source>
</evidence>
<evidence type="ECO:0000256" key="2">
    <source>
        <dbReference type="ARBA" id="ARBA00001913"/>
    </source>
</evidence>
<feature type="chain" id="PRO_5040370283" description="Alpha-amylase" evidence="16">
    <location>
        <begin position="20"/>
        <end position="520"/>
    </location>
</feature>
<dbReference type="PRINTS" id="PR00110">
    <property type="entry name" value="ALPHAAMYLASE"/>
</dbReference>
<dbReference type="GO" id="GO:0005975">
    <property type="term" value="P:carbohydrate metabolic process"/>
    <property type="evidence" value="ECO:0007669"/>
    <property type="project" value="InterPro"/>
</dbReference>
<organism evidence="19 20">
    <name type="scientific">Bemisia tabaci</name>
    <name type="common">Sweetpotato whitefly</name>
    <name type="synonym">Aleurodes tabaci</name>
    <dbReference type="NCBI Taxonomy" id="7038"/>
    <lineage>
        <taxon>Eukaryota</taxon>
        <taxon>Metazoa</taxon>
        <taxon>Ecdysozoa</taxon>
        <taxon>Arthropoda</taxon>
        <taxon>Hexapoda</taxon>
        <taxon>Insecta</taxon>
        <taxon>Pterygota</taxon>
        <taxon>Neoptera</taxon>
        <taxon>Paraneoptera</taxon>
        <taxon>Hemiptera</taxon>
        <taxon>Sternorrhyncha</taxon>
        <taxon>Aleyrodoidea</taxon>
        <taxon>Aleyrodidae</taxon>
        <taxon>Aleyrodinae</taxon>
        <taxon>Bemisia</taxon>
    </lineage>
</organism>
<evidence type="ECO:0000256" key="13">
    <source>
        <dbReference type="ARBA" id="ARBA00023295"/>
    </source>
</evidence>
<evidence type="ECO:0000313" key="19">
    <source>
        <dbReference type="EMBL" id="CAH0383104.1"/>
    </source>
</evidence>
<dbReference type="InterPro" id="IPR013780">
    <property type="entry name" value="Glyco_hydro_b"/>
</dbReference>
<evidence type="ECO:0000256" key="14">
    <source>
        <dbReference type="RuleBase" id="RU003615"/>
    </source>
</evidence>
<evidence type="ECO:0000256" key="5">
    <source>
        <dbReference type="ARBA" id="ARBA00011245"/>
    </source>
</evidence>
<accession>A0A9P0A3C7</accession>
<dbReference type="AlphaFoldDB" id="A0A9P0A3C7"/>
<feature type="domain" description="Alpha-amylase C-terminal" evidence="17">
    <location>
        <begin position="409"/>
        <end position="502"/>
    </location>
</feature>
<dbReference type="InterPro" id="IPR006047">
    <property type="entry name" value="GH13_cat_dom"/>
</dbReference>
<comment type="cofactor">
    <cofactor evidence="2">
        <name>Ca(2+)</name>
        <dbReference type="ChEBI" id="CHEBI:29108"/>
    </cofactor>
</comment>
<dbReference type="SMART" id="SM00632">
    <property type="entry name" value="Aamy_C"/>
    <property type="match status" value="1"/>
</dbReference>
<keyword evidence="8 15" id="KW-0378">Hydrolase</keyword>
<evidence type="ECO:0000256" key="8">
    <source>
        <dbReference type="ARBA" id="ARBA00022801"/>
    </source>
</evidence>
<dbReference type="GO" id="GO:0046872">
    <property type="term" value="F:metal ion binding"/>
    <property type="evidence" value="ECO:0007669"/>
    <property type="project" value="UniProtKB-KW"/>
</dbReference>
<dbReference type="Gene3D" id="2.60.40.1180">
    <property type="entry name" value="Golgi alpha-mannosidase II"/>
    <property type="match status" value="1"/>
</dbReference>
<feature type="signal peptide" evidence="16">
    <location>
        <begin position="1"/>
        <end position="19"/>
    </location>
</feature>
<dbReference type="EMBL" id="OU963871">
    <property type="protein sequence ID" value="CAH0383104.1"/>
    <property type="molecule type" value="Genomic_DNA"/>
</dbReference>
<dbReference type="Pfam" id="PF00128">
    <property type="entry name" value="Alpha-amylase"/>
    <property type="match status" value="1"/>
</dbReference>
<comment type="cofactor">
    <cofactor evidence="3">
        <name>chloride</name>
        <dbReference type="ChEBI" id="CHEBI:17996"/>
    </cofactor>
</comment>
<keyword evidence="13 15" id="KW-0326">Glycosidase</keyword>
<dbReference type="SUPFAM" id="SSF51011">
    <property type="entry name" value="Glycosyl hydrolase domain"/>
    <property type="match status" value="1"/>
</dbReference>
<dbReference type="Gene3D" id="3.20.20.80">
    <property type="entry name" value="Glycosidases"/>
    <property type="match status" value="1"/>
</dbReference>
<keyword evidence="9" id="KW-0106">Calcium</keyword>
<evidence type="ECO:0000256" key="10">
    <source>
        <dbReference type="ARBA" id="ARBA00023157"/>
    </source>
</evidence>
<keyword evidence="11" id="KW-0868">Chloride</keyword>
<protein>
    <recommendedName>
        <fullName evidence="6 15">Alpha-amylase</fullName>
        <ecNumber evidence="6 15">3.2.1.1</ecNumber>
    </recommendedName>
</protein>
<dbReference type="GO" id="GO:0004556">
    <property type="term" value="F:alpha-amylase activity"/>
    <property type="evidence" value="ECO:0007669"/>
    <property type="project" value="UniProtKB-UniRule"/>
</dbReference>
<keyword evidence="20" id="KW-1185">Reference proteome</keyword>
<feature type="domain" description="Glycosyl hydrolase family 13 catalytic" evidence="18">
    <location>
        <begin position="30"/>
        <end position="396"/>
    </location>
</feature>
<evidence type="ECO:0000256" key="3">
    <source>
        <dbReference type="ARBA" id="ARBA00001923"/>
    </source>
</evidence>
<evidence type="ECO:0000256" key="7">
    <source>
        <dbReference type="ARBA" id="ARBA00022723"/>
    </source>
</evidence>
<proteinExistence type="inferred from homology"/>
<evidence type="ECO:0000256" key="11">
    <source>
        <dbReference type="ARBA" id="ARBA00023214"/>
    </source>
</evidence>
<evidence type="ECO:0000256" key="12">
    <source>
        <dbReference type="ARBA" id="ARBA00023277"/>
    </source>
</evidence>
<evidence type="ECO:0000313" key="20">
    <source>
        <dbReference type="Proteomes" id="UP001152759"/>
    </source>
</evidence>
<evidence type="ECO:0000256" key="1">
    <source>
        <dbReference type="ARBA" id="ARBA00000548"/>
    </source>
</evidence>
<evidence type="ECO:0000256" key="16">
    <source>
        <dbReference type="SAM" id="SignalP"/>
    </source>
</evidence>
<dbReference type="InterPro" id="IPR031319">
    <property type="entry name" value="A-amylase_C"/>
</dbReference>
<dbReference type="InterPro" id="IPR017853">
    <property type="entry name" value="GH"/>
</dbReference>
<evidence type="ECO:0000259" key="18">
    <source>
        <dbReference type="SMART" id="SM00642"/>
    </source>
</evidence>
<keyword evidence="10" id="KW-1015">Disulfide bond</keyword>
<keyword evidence="7" id="KW-0479">Metal-binding</keyword>
<dbReference type="SUPFAM" id="SSF51445">
    <property type="entry name" value="(Trans)glycosidases"/>
    <property type="match status" value="1"/>
</dbReference>
<reference evidence="19" key="1">
    <citation type="submission" date="2021-12" db="EMBL/GenBank/DDBJ databases">
        <authorList>
            <person name="King R."/>
        </authorList>
    </citation>
    <scope>NUCLEOTIDE SEQUENCE</scope>
</reference>
<dbReference type="Proteomes" id="UP001152759">
    <property type="component" value="Chromosome 10"/>
</dbReference>